<protein>
    <submittedName>
        <fullName evidence="5">SAM-dependent methyltransferase</fullName>
    </submittedName>
</protein>
<keyword evidence="2 5" id="KW-0808">Transferase</keyword>
<evidence type="ECO:0000313" key="6">
    <source>
        <dbReference type="Proteomes" id="UP000263012"/>
    </source>
</evidence>
<dbReference type="Proteomes" id="UP000263012">
    <property type="component" value="Chromosome"/>
</dbReference>
<dbReference type="PANTHER" id="PTHR43712:SF2">
    <property type="entry name" value="O-METHYLTRANSFERASE CICE"/>
    <property type="match status" value="1"/>
</dbReference>
<keyword evidence="6" id="KW-1185">Reference proteome</keyword>
<proteinExistence type="predicted"/>
<dbReference type="Pfam" id="PF00891">
    <property type="entry name" value="Methyltransf_2"/>
    <property type="match status" value="1"/>
</dbReference>
<dbReference type="PANTHER" id="PTHR43712">
    <property type="entry name" value="PUTATIVE (AFU_ORTHOLOGUE AFUA_4G14580)-RELATED"/>
    <property type="match status" value="1"/>
</dbReference>
<dbReference type="RefSeq" id="WP_119819254.1">
    <property type="nucleotide sequence ID" value="NZ_CP025066.1"/>
</dbReference>
<feature type="domain" description="O-methyltransferase C-terminal" evidence="4">
    <location>
        <begin position="140"/>
        <end position="305"/>
    </location>
</feature>
<dbReference type="GO" id="GO:0008171">
    <property type="term" value="F:O-methyltransferase activity"/>
    <property type="evidence" value="ECO:0007669"/>
    <property type="project" value="InterPro"/>
</dbReference>
<organism evidence="5 6">
    <name type="scientific">Halalkaliarchaeum desulfuricum</name>
    <dbReference type="NCBI Taxonomy" id="2055893"/>
    <lineage>
        <taxon>Archaea</taxon>
        <taxon>Methanobacteriati</taxon>
        <taxon>Methanobacteriota</taxon>
        <taxon>Stenosarchaea group</taxon>
        <taxon>Halobacteria</taxon>
        <taxon>Halobacteriales</taxon>
        <taxon>Haloferacaceae</taxon>
        <taxon>Halalkaliarchaeum</taxon>
    </lineage>
</organism>
<dbReference type="EMBL" id="CP025066">
    <property type="protein sequence ID" value="AUX09909.1"/>
    <property type="molecule type" value="Genomic_DNA"/>
</dbReference>
<dbReference type="InterPro" id="IPR001077">
    <property type="entry name" value="COMT_C"/>
</dbReference>
<evidence type="ECO:0000313" key="5">
    <source>
        <dbReference type="EMBL" id="AUX09909.1"/>
    </source>
</evidence>
<dbReference type="InterPro" id="IPR029063">
    <property type="entry name" value="SAM-dependent_MTases_sf"/>
</dbReference>
<accession>A0A343TLD7</accession>
<evidence type="ECO:0000259" key="4">
    <source>
        <dbReference type="Pfam" id="PF00891"/>
    </source>
</evidence>
<dbReference type="OrthoDB" id="146767at2157"/>
<dbReference type="GeneID" id="37878642"/>
<name>A0A343TLD7_9EURY</name>
<dbReference type="AlphaFoldDB" id="A0A343TLD7"/>
<evidence type="ECO:0000256" key="1">
    <source>
        <dbReference type="ARBA" id="ARBA00022603"/>
    </source>
</evidence>
<gene>
    <name evidence="5" type="ORF">AArcSl_2286</name>
</gene>
<sequence>MTEYPTDDSKPTDGSETTYASDTIYARHAPVFVLWACRETGIVDTLLEAPREPTEVAETTGVTERAAAVALDALVALGFAEERNGEYRPTDRLSAFDPETPIEERGILPHRLDSLEKYLALPTAMKGGDRPGFSETGLENYAAGMASVDGSLLRAAVTATEHAHPRPDCVLDVGGGIGRFGTEFARRGAAVTLVDRPGVIELARQHLEGSDVEPVPGDALESLPDGFDLAFCGRLTVGFSPAENERLFENVYEALDAGGTVACLEYVSGRSSIAPMFAVHMLAMSETGGTYTEEQYHTWLGRAGFVDVDVRDVPGTDCQLVIGRKPE</sequence>
<keyword evidence="1 5" id="KW-0489">Methyltransferase</keyword>
<evidence type="ECO:0000256" key="3">
    <source>
        <dbReference type="ARBA" id="ARBA00022691"/>
    </source>
</evidence>
<dbReference type="CDD" id="cd02440">
    <property type="entry name" value="AdoMet_MTases"/>
    <property type="match status" value="1"/>
</dbReference>
<dbReference type="InterPro" id="IPR036390">
    <property type="entry name" value="WH_DNA-bd_sf"/>
</dbReference>
<dbReference type="SUPFAM" id="SSF46785">
    <property type="entry name" value="Winged helix' DNA-binding domain"/>
    <property type="match status" value="1"/>
</dbReference>
<dbReference type="SUPFAM" id="SSF53335">
    <property type="entry name" value="S-adenosyl-L-methionine-dependent methyltransferases"/>
    <property type="match status" value="1"/>
</dbReference>
<dbReference type="Gene3D" id="3.40.50.150">
    <property type="entry name" value="Vaccinia Virus protein VP39"/>
    <property type="match status" value="1"/>
</dbReference>
<dbReference type="GO" id="GO:0032259">
    <property type="term" value="P:methylation"/>
    <property type="evidence" value="ECO:0007669"/>
    <property type="project" value="UniProtKB-KW"/>
</dbReference>
<keyword evidence="3" id="KW-0949">S-adenosyl-L-methionine</keyword>
<dbReference type="Gene3D" id="1.10.10.10">
    <property type="entry name" value="Winged helix-like DNA-binding domain superfamily/Winged helix DNA-binding domain"/>
    <property type="match status" value="1"/>
</dbReference>
<dbReference type="InterPro" id="IPR036388">
    <property type="entry name" value="WH-like_DNA-bd_sf"/>
</dbReference>
<dbReference type="KEGG" id="hdf:AArcSl_2286"/>
<reference evidence="6" key="1">
    <citation type="submission" date="2017-11" db="EMBL/GenBank/DDBJ databases">
        <title>Phenotypic and genomic properties of facultatively anaerobic sulfur-reducing natronoarchaea from hypersaline soda lakes.</title>
        <authorList>
            <person name="Sorokin D.Y."/>
            <person name="Kublanov I.V."/>
            <person name="Roman P."/>
            <person name="Sinninghe Damste J.S."/>
            <person name="Golyshin P.N."/>
            <person name="Rojo D."/>
            <person name="Ciordia S."/>
            <person name="Mena M.D.C."/>
            <person name="Ferrer M."/>
            <person name="Messina E."/>
            <person name="Smedile F."/>
            <person name="La Spada G."/>
            <person name="La Cono V."/>
            <person name="Yakimov M.M."/>
        </authorList>
    </citation>
    <scope>NUCLEOTIDE SEQUENCE [LARGE SCALE GENOMIC DNA]</scope>
    <source>
        <strain evidence="6">AArc-Sl</strain>
    </source>
</reference>
<evidence type="ECO:0000256" key="2">
    <source>
        <dbReference type="ARBA" id="ARBA00022679"/>
    </source>
</evidence>